<name>A0A090ANY0_9GAMM</name>
<protein>
    <submittedName>
        <fullName evidence="1">Uncharacterized protein</fullName>
    </submittedName>
</protein>
<dbReference type="Proteomes" id="UP000031623">
    <property type="component" value="Chromosome"/>
</dbReference>
<sequence>MKNALFSRLLSLYTSPVSMEKFITEILAGILRSEPNLLDKFVNTVLNIKGTQFKVETDQNYGEVKPSMSFSNKDSLCFLENKVESFEENGQLETYKFFLQDQPADLKVYLRYCTQYYEKKNIKDINFKQFFWSDIYTFLETFYSTNLLVQLFLDFLKEKNMNSLTELNAEDLVAISNLHETLGKMDVCLDSIAAEMTELFGNPTIGSPKNHQERLRDLGTFKQYHMSKNPLLQGGNGEWGWSDIRISFAYNEEPTKLIVWYWCGRTHSQYELLKRLIKKHQRLFANFPGLVIEEMPNWLVIAVKKPLAEFYLEPKPLQAIRDWLSSVLPLFRRFADKTPELHWNIPK</sequence>
<evidence type="ECO:0000313" key="1">
    <source>
        <dbReference type="EMBL" id="BAP57902.1"/>
    </source>
</evidence>
<proteinExistence type="predicted"/>
<accession>A0A090ANY0</accession>
<dbReference type="STRING" id="40754.THII_3605"/>
<dbReference type="KEGG" id="tig:THII_3605"/>
<dbReference type="HOGENOM" id="CLU_801518_0_0_6"/>
<organism evidence="1 2">
    <name type="scientific">Thioploca ingrica</name>
    <dbReference type="NCBI Taxonomy" id="40754"/>
    <lineage>
        <taxon>Bacteria</taxon>
        <taxon>Pseudomonadati</taxon>
        <taxon>Pseudomonadota</taxon>
        <taxon>Gammaproteobacteria</taxon>
        <taxon>Thiotrichales</taxon>
        <taxon>Thiotrichaceae</taxon>
        <taxon>Thioploca</taxon>
    </lineage>
</organism>
<dbReference type="AlphaFoldDB" id="A0A090ANY0"/>
<keyword evidence="2" id="KW-1185">Reference proteome</keyword>
<reference evidence="1 2" key="1">
    <citation type="journal article" date="2014" name="ISME J.">
        <title>Ecophysiology of Thioploca ingrica as revealed by the complete genome sequence supplemented with proteomic evidence.</title>
        <authorList>
            <person name="Kojima H."/>
            <person name="Ogura Y."/>
            <person name="Yamamoto N."/>
            <person name="Togashi T."/>
            <person name="Mori H."/>
            <person name="Watanabe T."/>
            <person name="Nemoto F."/>
            <person name="Kurokawa K."/>
            <person name="Hayashi T."/>
            <person name="Fukui M."/>
        </authorList>
    </citation>
    <scope>NUCLEOTIDE SEQUENCE [LARGE SCALE GENOMIC DNA]</scope>
</reference>
<evidence type="ECO:0000313" key="2">
    <source>
        <dbReference type="Proteomes" id="UP000031623"/>
    </source>
</evidence>
<dbReference type="EMBL" id="AP014633">
    <property type="protein sequence ID" value="BAP57902.1"/>
    <property type="molecule type" value="Genomic_DNA"/>
</dbReference>
<gene>
    <name evidence="1" type="ORF">THII_3605</name>
</gene>